<reference evidence="5 6" key="1">
    <citation type="journal article" date="2018" name="Mol. Plant">
        <title>The genome of Artemisia annua provides insight into the evolution of Asteraceae family and artemisinin biosynthesis.</title>
        <authorList>
            <person name="Shen Q."/>
            <person name="Zhang L."/>
            <person name="Liao Z."/>
            <person name="Wang S."/>
            <person name="Yan T."/>
            <person name="Shi P."/>
            <person name="Liu M."/>
            <person name="Fu X."/>
            <person name="Pan Q."/>
            <person name="Wang Y."/>
            <person name="Lv Z."/>
            <person name="Lu X."/>
            <person name="Zhang F."/>
            <person name="Jiang W."/>
            <person name="Ma Y."/>
            <person name="Chen M."/>
            <person name="Hao X."/>
            <person name="Li L."/>
            <person name="Tang Y."/>
            <person name="Lv G."/>
            <person name="Zhou Y."/>
            <person name="Sun X."/>
            <person name="Brodelius P.E."/>
            <person name="Rose J.K.C."/>
            <person name="Tang K."/>
        </authorList>
    </citation>
    <scope>NUCLEOTIDE SEQUENCE [LARGE SCALE GENOMIC DNA]</scope>
    <source>
        <strain evidence="6">cv. Huhao1</strain>
        <tissue evidence="5">Leaf</tissue>
    </source>
</reference>
<protein>
    <submittedName>
        <fullName evidence="5">FAS1 domain-containing protein</fullName>
    </submittedName>
</protein>
<comment type="caution">
    <text evidence="5">The sequence shown here is derived from an EMBL/GenBank/DDBJ whole genome shotgun (WGS) entry which is preliminary data.</text>
</comment>
<keyword evidence="6" id="KW-1185">Reference proteome</keyword>
<evidence type="ECO:0000313" key="5">
    <source>
        <dbReference type="EMBL" id="PWA85444.1"/>
    </source>
</evidence>
<dbReference type="InterPro" id="IPR000782">
    <property type="entry name" value="FAS1_domain"/>
</dbReference>
<feature type="compositionally biased region" description="Polar residues" evidence="2">
    <location>
        <begin position="293"/>
        <end position="302"/>
    </location>
</feature>
<evidence type="ECO:0000259" key="4">
    <source>
        <dbReference type="SMART" id="SM00554"/>
    </source>
</evidence>
<accession>A0A2U1PI47</accession>
<dbReference type="SUPFAM" id="SSF82153">
    <property type="entry name" value="FAS1 domain"/>
    <property type="match status" value="1"/>
</dbReference>
<feature type="chain" id="PRO_5015680711" evidence="3">
    <location>
        <begin position="24"/>
        <end position="398"/>
    </location>
</feature>
<dbReference type="SMART" id="SM00554">
    <property type="entry name" value="FAS1"/>
    <property type="match status" value="1"/>
</dbReference>
<dbReference type="PANTHER" id="PTHR33985:SF15">
    <property type="entry name" value="FASCICLIN-LIKE ARABINOGALACTAN PROTEIN 19"/>
    <property type="match status" value="1"/>
</dbReference>
<feature type="signal peptide" evidence="3">
    <location>
        <begin position="1"/>
        <end position="23"/>
    </location>
</feature>
<name>A0A2U1PI47_ARTAN</name>
<dbReference type="Pfam" id="PF02469">
    <property type="entry name" value="Fasciclin"/>
    <property type="match status" value="1"/>
</dbReference>
<dbReference type="InterPro" id="IPR036378">
    <property type="entry name" value="FAS1_dom_sf"/>
</dbReference>
<evidence type="ECO:0000313" key="6">
    <source>
        <dbReference type="Proteomes" id="UP000245207"/>
    </source>
</evidence>
<dbReference type="Gene3D" id="2.30.180.10">
    <property type="entry name" value="FAS1 domain"/>
    <property type="match status" value="1"/>
</dbReference>
<dbReference type="Proteomes" id="UP000245207">
    <property type="component" value="Unassembled WGS sequence"/>
</dbReference>
<organism evidence="5 6">
    <name type="scientific">Artemisia annua</name>
    <name type="common">Sweet wormwood</name>
    <dbReference type="NCBI Taxonomy" id="35608"/>
    <lineage>
        <taxon>Eukaryota</taxon>
        <taxon>Viridiplantae</taxon>
        <taxon>Streptophyta</taxon>
        <taxon>Embryophyta</taxon>
        <taxon>Tracheophyta</taxon>
        <taxon>Spermatophyta</taxon>
        <taxon>Magnoliopsida</taxon>
        <taxon>eudicotyledons</taxon>
        <taxon>Gunneridae</taxon>
        <taxon>Pentapetalae</taxon>
        <taxon>asterids</taxon>
        <taxon>campanulids</taxon>
        <taxon>Asterales</taxon>
        <taxon>Asteraceae</taxon>
        <taxon>Asteroideae</taxon>
        <taxon>Anthemideae</taxon>
        <taxon>Artemisiinae</taxon>
        <taxon>Artemisia</taxon>
    </lineage>
</organism>
<feature type="region of interest" description="Disordered" evidence="2">
    <location>
        <begin position="235"/>
        <end position="319"/>
    </location>
</feature>
<dbReference type="InterPro" id="IPR052806">
    <property type="entry name" value="Fasciclin-like_AGP"/>
</dbReference>
<evidence type="ECO:0000256" key="3">
    <source>
        <dbReference type="SAM" id="SignalP"/>
    </source>
</evidence>
<keyword evidence="3" id="KW-0732">Signal</keyword>
<dbReference type="PANTHER" id="PTHR33985">
    <property type="entry name" value="OS02G0491300 PROTEIN-RELATED"/>
    <property type="match status" value="1"/>
</dbReference>
<feature type="compositionally biased region" description="Basic and acidic residues" evidence="2">
    <location>
        <begin position="303"/>
        <end position="314"/>
    </location>
</feature>
<dbReference type="AlphaFoldDB" id="A0A2U1PI47"/>
<proteinExistence type="inferred from homology"/>
<feature type="region of interest" description="Disordered" evidence="2">
    <location>
        <begin position="175"/>
        <end position="209"/>
    </location>
</feature>
<feature type="domain" description="FAS1" evidence="4">
    <location>
        <begin position="64"/>
        <end position="165"/>
    </location>
</feature>
<gene>
    <name evidence="5" type="ORF">CTI12_AA147220</name>
</gene>
<sequence length="398" mass="43623">MTSSLTTSLTAILLLILTVTTTAVPEREYYSMLTALRLRGYHLFANAITTTDLHYDIIHGENFTFFAPVDNALYALDMIMSARDYTTALRLHGVPYRLSLQEMRQLPYGENRFETLVKGHEIRIVNSPVPVNVPITVEGVEIAFPGLFYDTHLAVHGLEGIIDFRSLTDAVNASSEAHAPESGADRDYFESSGVNSTSEHARDAHAPSPVAVPVVESISPSRPSSIVSGYVSGRSPLSAPPDVSPANRVSVPVSPRYHAPETKSESVTQPREVHASSPTTSDTFQARDEHAPSPTNSFTISDSLRDTRPREDHSSAVTSQMISRTIVQPVSLATATSFGDNDEADEFTTQVDDKRIDCPVADEDDDVIDGEPLQIANIRRGDVYMRELYAPINMTCEQ</sequence>
<dbReference type="EMBL" id="PKPP01001118">
    <property type="protein sequence ID" value="PWA85444.1"/>
    <property type="molecule type" value="Genomic_DNA"/>
</dbReference>
<comment type="similarity">
    <text evidence="1">Belongs to the fasciclin-like AGP family.</text>
</comment>
<evidence type="ECO:0000256" key="2">
    <source>
        <dbReference type="SAM" id="MobiDB-lite"/>
    </source>
</evidence>
<evidence type="ECO:0000256" key="1">
    <source>
        <dbReference type="ARBA" id="ARBA00007843"/>
    </source>
</evidence>
<dbReference type="STRING" id="35608.A0A2U1PI47"/>
<dbReference type="OrthoDB" id="1937685at2759"/>